<evidence type="ECO:0000313" key="7">
    <source>
        <dbReference type="EMBL" id="KAF0722676.1"/>
    </source>
</evidence>
<dbReference type="Proteomes" id="UP000481153">
    <property type="component" value="Unassembled WGS sequence"/>
</dbReference>
<reference evidence="7 8" key="1">
    <citation type="submission" date="2019-07" db="EMBL/GenBank/DDBJ databases">
        <title>Genomics analysis of Aphanomyces spp. identifies a new class of oomycete effector associated with host adaptation.</title>
        <authorList>
            <person name="Gaulin E."/>
        </authorList>
    </citation>
    <scope>NUCLEOTIDE SEQUENCE [LARGE SCALE GENOMIC DNA]</scope>
    <source>
        <strain evidence="7 8">ATCC 201684</strain>
    </source>
</reference>
<feature type="region of interest" description="Disordered" evidence="4">
    <location>
        <begin position="383"/>
        <end position="426"/>
    </location>
</feature>
<comment type="subcellular location">
    <subcellularLocation>
        <location evidence="1">Nucleus</location>
    </subcellularLocation>
</comment>
<dbReference type="InterPro" id="IPR023093">
    <property type="entry name" value="ScpA-like_C"/>
</dbReference>
<dbReference type="Pfam" id="PF04825">
    <property type="entry name" value="Rad21_Rec8_N"/>
    <property type="match status" value="1"/>
</dbReference>
<dbReference type="GO" id="GO:0005634">
    <property type="term" value="C:nucleus"/>
    <property type="evidence" value="ECO:0007669"/>
    <property type="project" value="UniProtKB-SubCell"/>
</dbReference>
<dbReference type="GO" id="GO:0008278">
    <property type="term" value="C:cohesin complex"/>
    <property type="evidence" value="ECO:0007669"/>
    <property type="project" value="InterPro"/>
</dbReference>
<dbReference type="EMBL" id="VJMJ01000327">
    <property type="protein sequence ID" value="KAF0722676.1"/>
    <property type="molecule type" value="Genomic_DNA"/>
</dbReference>
<name>A0A6G0W8X9_9STRA</name>
<proteinExistence type="inferred from homology"/>
<dbReference type="Pfam" id="PF04824">
    <property type="entry name" value="Rad21_Rec8"/>
    <property type="match status" value="1"/>
</dbReference>
<dbReference type="SUPFAM" id="SSF46785">
    <property type="entry name" value="Winged helix' DNA-binding domain"/>
    <property type="match status" value="1"/>
</dbReference>
<evidence type="ECO:0000256" key="1">
    <source>
        <dbReference type="ARBA" id="ARBA00004123"/>
    </source>
</evidence>
<evidence type="ECO:0000256" key="3">
    <source>
        <dbReference type="ARBA" id="ARBA00023242"/>
    </source>
</evidence>
<comment type="caution">
    <text evidence="7">The sequence shown here is derived from an EMBL/GenBank/DDBJ whole genome shotgun (WGS) entry which is preliminary data.</text>
</comment>
<dbReference type="GO" id="GO:0003682">
    <property type="term" value="F:chromatin binding"/>
    <property type="evidence" value="ECO:0007669"/>
    <property type="project" value="TreeGrafter"/>
</dbReference>
<organism evidence="7 8">
    <name type="scientific">Aphanomyces euteiches</name>
    <dbReference type="NCBI Taxonomy" id="100861"/>
    <lineage>
        <taxon>Eukaryota</taxon>
        <taxon>Sar</taxon>
        <taxon>Stramenopiles</taxon>
        <taxon>Oomycota</taxon>
        <taxon>Saprolegniomycetes</taxon>
        <taxon>Saprolegniales</taxon>
        <taxon>Verrucalvaceae</taxon>
        <taxon>Aphanomyces</taxon>
    </lineage>
</organism>
<dbReference type="PANTHER" id="PTHR12585">
    <property type="entry name" value="SCC1 / RAD21 FAMILY MEMBER"/>
    <property type="match status" value="1"/>
</dbReference>
<dbReference type="PANTHER" id="PTHR12585:SF69">
    <property type="entry name" value="FI11703P"/>
    <property type="match status" value="1"/>
</dbReference>
<dbReference type="GO" id="GO:1990414">
    <property type="term" value="P:replication-born double-strand break repair via sister chromatid exchange"/>
    <property type="evidence" value="ECO:0007669"/>
    <property type="project" value="TreeGrafter"/>
</dbReference>
<dbReference type="Gene3D" id="1.10.10.580">
    <property type="entry name" value="Structural maintenance of chromosome 1. Chain E"/>
    <property type="match status" value="1"/>
</dbReference>
<keyword evidence="3" id="KW-0539">Nucleus</keyword>
<dbReference type="AlphaFoldDB" id="A0A6G0W8X9"/>
<dbReference type="GO" id="GO:0007062">
    <property type="term" value="P:sister chromatid cohesion"/>
    <property type="evidence" value="ECO:0007669"/>
    <property type="project" value="InterPro"/>
</dbReference>
<dbReference type="InterPro" id="IPR036390">
    <property type="entry name" value="WH_DNA-bd_sf"/>
</dbReference>
<evidence type="ECO:0000259" key="5">
    <source>
        <dbReference type="Pfam" id="PF04824"/>
    </source>
</evidence>
<feature type="compositionally biased region" description="Basic and acidic residues" evidence="4">
    <location>
        <begin position="386"/>
        <end position="402"/>
    </location>
</feature>
<evidence type="ECO:0000313" key="8">
    <source>
        <dbReference type="Proteomes" id="UP000481153"/>
    </source>
</evidence>
<evidence type="ECO:0000256" key="4">
    <source>
        <dbReference type="SAM" id="MobiDB-lite"/>
    </source>
</evidence>
<dbReference type="VEuPathDB" id="FungiDB:AeMF1_017016"/>
<dbReference type="InterPro" id="IPR039781">
    <property type="entry name" value="Rad21/Rec8-like"/>
</dbReference>
<feature type="domain" description="Rad21/Rec8-like protein N-terminal" evidence="6">
    <location>
        <begin position="1"/>
        <end position="101"/>
    </location>
</feature>
<protein>
    <recommendedName>
        <fullName evidence="9">Rad21/Rec8-like protein N-terminal domain-containing protein</fullName>
    </recommendedName>
</protein>
<evidence type="ECO:0000259" key="6">
    <source>
        <dbReference type="Pfam" id="PF04825"/>
    </source>
</evidence>
<accession>A0A6G0W8X9</accession>
<gene>
    <name evidence="7" type="ORF">Ae201684_018275</name>
</gene>
<evidence type="ECO:0008006" key="9">
    <source>
        <dbReference type="Google" id="ProtNLM"/>
    </source>
</evidence>
<dbReference type="InterPro" id="IPR006909">
    <property type="entry name" value="Rad21/Rec8_C_eu"/>
</dbReference>
<keyword evidence="8" id="KW-1185">Reference proteome</keyword>
<evidence type="ECO:0000256" key="2">
    <source>
        <dbReference type="ARBA" id="ARBA00009870"/>
    </source>
</evidence>
<feature type="domain" description="Rad21/Rec8-like protein C-terminal eukaryotic" evidence="5">
    <location>
        <begin position="518"/>
        <end position="568"/>
    </location>
</feature>
<dbReference type="InterPro" id="IPR006910">
    <property type="entry name" value="Rad21_Rec8_N"/>
</dbReference>
<sequence length="583" mass="64742">MFYSQLILAKKGPLGQVWLAAHWDKKLTKATITAADVGQAADSIANPVVPLALRVSGHLLLGVTRIYSRKVNYLFTDCSEALVKIKMAFRPGVVDMPEQQVTANPSSINVSSFGEFDVQISYDINALVPPSLTEWMTTPSQTQARRQDITLADTSDRHYNNDSINSKDSFAMEDSFGGGDWQVFDIEGSQELDTSTVSDIERARDAEVSGSIAVPQDTSILDGSSDVNKEDVDMFQDDKEMDIDMTTEVPDIDMEAGNAPMDDLVDHGMDVEPNQSSSHLSIDFAIQEDSQKANEEVEASQTVQKKRKRKIGRDSVTELSSAVIKKGLRDVSDIIRIREPSKRQKIVSIDPMDRLSKPSMPCLSSKLLDMFYVTMKQGKVPIAASTERENEEPVERTRRQSNLERQSYAEDDDIVPGDEGHDLAKDRDEYEFGGGEAELGDVPDHGLDVEADELEREEDEEAVDLGLDLDLTLAPVNDIQANLANQEESVSTTTNATEHKWHPHTVKVLKVLRKSLEDKETVSFNALAKTTRSRRTAAALFFEMLQLKTLDIIQVEQPKAYGNIHITKTEHFMQHIPAVDGAA</sequence>
<comment type="similarity">
    <text evidence="2">Belongs to the rad21 family.</text>
</comment>